<reference evidence="2 3" key="1">
    <citation type="submission" date="2024-03" db="EMBL/GenBank/DDBJ databases">
        <authorList>
            <person name="Martinez-Hernandez J."/>
        </authorList>
    </citation>
    <scope>NUCLEOTIDE SEQUENCE [LARGE SCALE GENOMIC DNA]</scope>
</reference>
<name>A0AAV1WA13_LUPLU</name>
<comment type="caution">
    <text evidence="2">The sequence shown here is derived from an EMBL/GenBank/DDBJ whole genome shotgun (WGS) entry which is preliminary data.</text>
</comment>
<feature type="region of interest" description="Disordered" evidence="1">
    <location>
        <begin position="1"/>
        <end position="55"/>
    </location>
</feature>
<sequence>MGHVPGIKSIENSTSLSGGNPGISSGNTSGNSLTTGISRSSDPLPVSIDDKVTNN</sequence>
<dbReference type="EMBL" id="CAXHTB010000005">
    <property type="protein sequence ID" value="CAL0306199.1"/>
    <property type="molecule type" value="Genomic_DNA"/>
</dbReference>
<dbReference type="Proteomes" id="UP001497480">
    <property type="component" value="Unassembled WGS sequence"/>
</dbReference>
<protein>
    <submittedName>
        <fullName evidence="2">Uncharacterized protein</fullName>
    </submittedName>
</protein>
<evidence type="ECO:0000256" key="1">
    <source>
        <dbReference type="SAM" id="MobiDB-lite"/>
    </source>
</evidence>
<evidence type="ECO:0000313" key="2">
    <source>
        <dbReference type="EMBL" id="CAL0306199.1"/>
    </source>
</evidence>
<keyword evidence="3" id="KW-1185">Reference proteome</keyword>
<gene>
    <name evidence="2" type="ORF">LLUT_LOCUS7259</name>
</gene>
<proteinExistence type="predicted"/>
<dbReference type="AlphaFoldDB" id="A0AAV1WA13"/>
<accession>A0AAV1WA13</accession>
<organism evidence="2 3">
    <name type="scientific">Lupinus luteus</name>
    <name type="common">European yellow lupine</name>
    <dbReference type="NCBI Taxonomy" id="3873"/>
    <lineage>
        <taxon>Eukaryota</taxon>
        <taxon>Viridiplantae</taxon>
        <taxon>Streptophyta</taxon>
        <taxon>Embryophyta</taxon>
        <taxon>Tracheophyta</taxon>
        <taxon>Spermatophyta</taxon>
        <taxon>Magnoliopsida</taxon>
        <taxon>eudicotyledons</taxon>
        <taxon>Gunneridae</taxon>
        <taxon>Pentapetalae</taxon>
        <taxon>rosids</taxon>
        <taxon>fabids</taxon>
        <taxon>Fabales</taxon>
        <taxon>Fabaceae</taxon>
        <taxon>Papilionoideae</taxon>
        <taxon>50 kb inversion clade</taxon>
        <taxon>genistoids sensu lato</taxon>
        <taxon>core genistoids</taxon>
        <taxon>Genisteae</taxon>
        <taxon>Lupinus</taxon>
    </lineage>
</organism>
<feature type="compositionally biased region" description="Low complexity" evidence="1">
    <location>
        <begin position="15"/>
        <end position="38"/>
    </location>
</feature>
<evidence type="ECO:0000313" key="3">
    <source>
        <dbReference type="Proteomes" id="UP001497480"/>
    </source>
</evidence>